<proteinExistence type="predicted"/>
<accession>A0A0J1CY11</accession>
<dbReference type="OrthoDB" id="9794948at2"/>
<reference evidence="1 2" key="1">
    <citation type="journal article" date="2015" name="Genome Announc.">
        <title>Draft Genome Sequence of Burkholderia sp. Strain PML1(12), an Ectomycorrhizosphere-Inhabiting Bacterium with Effective Mineral-Weathering Ability.</title>
        <authorList>
            <person name="Uroz S."/>
            <person name="Oger P."/>
        </authorList>
    </citation>
    <scope>NUCLEOTIDE SEQUENCE [LARGE SCALE GENOMIC DNA]</scope>
    <source>
        <strain evidence="2">PML1(12)</strain>
    </source>
</reference>
<dbReference type="AlphaFoldDB" id="A0A0J1CY11"/>
<dbReference type="PANTHER" id="PTHR35802:SF1">
    <property type="entry name" value="PROTEASE SYNTHASE AND SPORULATION PROTEIN PAI 2"/>
    <property type="match status" value="1"/>
</dbReference>
<gene>
    <name evidence="1" type="ORF">EOS_14915</name>
</gene>
<dbReference type="PATRIC" id="fig|908627.4.peg.3327"/>
<dbReference type="PANTHER" id="PTHR35802">
    <property type="entry name" value="PROTEASE SYNTHASE AND SPORULATION PROTEIN PAI 2"/>
    <property type="match status" value="1"/>
</dbReference>
<dbReference type="InterPro" id="IPR007396">
    <property type="entry name" value="TR_PAI2-type"/>
</dbReference>
<dbReference type="InterPro" id="IPR012349">
    <property type="entry name" value="Split_barrel_FMN-bd"/>
</dbReference>
<keyword evidence="2" id="KW-1185">Reference proteome</keyword>
<dbReference type="EMBL" id="AEJF01000092">
    <property type="protein sequence ID" value="KLU25454.1"/>
    <property type="molecule type" value="Genomic_DNA"/>
</dbReference>
<dbReference type="RefSeq" id="WP_047847434.1">
    <property type="nucleotide sequence ID" value="NZ_AEJF01000092.1"/>
</dbReference>
<comment type="caution">
    <text evidence="1">The sequence shown here is derived from an EMBL/GenBank/DDBJ whole genome shotgun (WGS) entry which is preliminary data.</text>
</comment>
<protein>
    <submittedName>
        <fullName evidence="1">Transcriptional regulator</fullName>
    </submittedName>
</protein>
<evidence type="ECO:0000313" key="1">
    <source>
        <dbReference type="EMBL" id="KLU25454.1"/>
    </source>
</evidence>
<dbReference type="Gene3D" id="2.30.110.10">
    <property type="entry name" value="Electron Transport, Fmn-binding Protein, Chain A"/>
    <property type="match status" value="1"/>
</dbReference>
<dbReference type="Proteomes" id="UP000035963">
    <property type="component" value="Unassembled WGS sequence"/>
</dbReference>
<dbReference type="PIRSF" id="PIRSF010372">
    <property type="entry name" value="PaiB"/>
    <property type="match status" value="1"/>
</dbReference>
<organism evidence="1 2">
    <name type="scientific">Caballeronia mineralivorans PML1(12)</name>
    <dbReference type="NCBI Taxonomy" id="908627"/>
    <lineage>
        <taxon>Bacteria</taxon>
        <taxon>Pseudomonadati</taxon>
        <taxon>Pseudomonadota</taxon>
        <taxon>Betaproteobacteria</taxon>
        <taxon>Burkholderiales</taxon>
        <taxon>Burkholderiaceae</taxon>
        <taxon>Caballeronia</taxon>
    </lineage>
</organism>
<sequence length="217" mass="23623">MYLPSHFEENRAEVLHRLMAEHPLAALVTHGANGLDANHVPFEFDASQGEHGILRAHVARANPICLEIESGSDALVIFQGPSGYISPTFYPSKHEAHRQVPTYNYLVVHAHGRITLRDDEAFVRGVVARLTRKMEAGEAVPWKMGDAPADFIQTMLQAIVGIEIEVTRLVGKAKLGQNKAAADRLGAIHGVRARETDAATALADAMFNAPPPIENTP</sequence>
<dbReference type="SUPFAM" id="SSF50475">
    <property type="entry name" value="FMN-binding split barrel"/>
    <property type="match status" value="1"/>
</dbReference>
<name>A0A0J1CY11_9BURK</name>
<evidence type="ECO:0000313" key="2">
    <source>
        <dbReference type="Proteomes" id="UP000035963"/>
    </source>
</evidence>
<dbReference type="Pfam" id="PF04299">
    <property type="entry name" value="FMN_bind_2"/>
    <property type="match status" value="1"/>
</dbReference>